<evidence type="ECO:0000256" key="1">
    <source>
        <dbReference type="ARBA" id="ARBA00004948"/>
    </source>
</evidence>
<dbReference type="InterPro" id="IPR013749">
    <property type="entry name" value="PM/HMP-P_kinase-1"/>
</dbReference>
<dbReference type="GO" id="GO:0008972">
    <property type="term" value="F:phosphomethylpyrimidine kinase activity"/>
    <property type="evidence" value="ECO:0007669"/>
    <property type="project" value="InterPro"/>
</dbReference>
<dbReference type="EC" id="2.7.1.49" evidence="2"/>
<evidence type="ECO:0000313" key="5">
    <source>
        <dbReference type="Proteomes" id="UP001164705"/>
    </source>
</evidence>
<accession>A0A9E8MVW9</accession>
<dbReference type="InterPro" id="IPR029056">
    <property type="entry name" value="Ribokinase-like"/>
</dbReference>
<dbReference type="PANTHER" id="PTHR20858">
    <property type="entry name" value="PHOSPHOMETHYLPYRIMIDINE KINASE"/>
    <property type="match status" value="1"/>
</dbReference>
<reference evidence="4" key="1">
    <citation type="submission" date="2022-11" db="EMBL/GenBank/DDBJ databases">
        <title>Lacinutrix neustonica HL-RS19T sp. nov., isolated from the surface microlayer sample of brackish Lake Shihwa.</title>
        <authorList>
            <person name="Choi J.Y."/>
            <person name="Hwang C.Y."/>
        </authorList>
    </citation>
    <scope>NUCLEOTIDE SEQUENCE</scope>
    <source>
        <strain evidence="4">HL-RS19</strain>
    </source>
</reference>
<dbReference type="Gene3D" id="3.40.1190.20">
    <property type="match status" value="1"/>
</dbReference>
<dbReference type="GO" id="GO:0009228">
    <property type="term" value="P:thiamine biosynthetic process"/>
    <property type="evidence" value="ECO:0007669"/>
    <property type="project" value="InterPro"/>
</dbReference>
<keyword evidence="5" id="KW-1185">Reference proteome</keyword>
<dbReference type="CDD" id="cd01169">
    <property type="entry name" value="HMPP_kinase"/>
    <property type="match status" value="1"/>
</dbReference>
<dbReference type="GO" id="GO:0008902">
    <property type="term" value="F:hydroxymethylpyrimidine kinase activity"/>
    <property type="evidence" value="ECO:0007669"/>
    <property type="project" value="UniProtKB-EC"/>
</dbReference>
<name>A0A9E8MVW9_9FLAO</name>
<evidence type="ECO:0000256" key="2">
    <source>
        <dbReference type="ARBA" id="ARBA00012135"/>
    </source>
</evidence>
<proteinExistence type="predicted"/>
<comment type="pathway">
    <text evidence="1">Cofactor biosynthesis; thiamine diphosphate biosynthesis.</text>
</comment>
<organism evidence="4 5">
    <name type="scientific">Lacinutrix neustonica</name>
    <dbReference type="NCBI Taxonomy" id="2980107"/>
    <lineage>
        <taxon>Bacteria</taxon>
        <taxon>Pseudomonadati</taxon>
        <taxon>Bacteroidota</taxon>
        <taxon>Flavobacteriia</taxon>
        <taxon>Flavobacteriales</taxon>
        <taxon>Flavobacteriaceae</taxon>
        <taxon>Lacinutrix</taxon>
    </lineage>
</organism>
<gene>
    <name evidence="4" type="ORF">N7U66_14215</name>
</gene>
<feature type="domain" description="Pyridoxamine kinase/Phosphomethylpyrimidine kinase" evidence="3">
    <location>
        <begin position="14"/>
        <end position="248"/>
    </location>
</feature>
<sequence>MDTQQYILTIAGFDPSGGAGLTADIKTFQAFGLYGLSVCTAVTVQNDIDFKAAYWVGLEVILQQIDTLFERFTIEVVKIGIVKNSEALVSILEQLYQYNRTIKVVLDPVLKASAGYDFHSEDDLGVLDTILERIYLITPNYEEIQSLYADKSIKETIAHISSKTKLYLKGGHRENSLGLDELYYNKTMQLSMMPSETVVFPKHGSGCVLSSALASTILLGYPIEAAALQSKKYIEQFLSSNKTLLGDHFPLSSAYKTSK</sequence>
<keyword evidence="4" id="KW-0808">Transferase</keyword>
<dbReference type="PANTHER" id="PTHR20858:SF17">
    <property type="entry name" value="HYDROXYMETHYLPYRIMIDINE_PHOSPHOMETHYLPYRIMIDINE KINASE THI20-RELATED"/>
    <property type="match status" value="1"/>
</dbReference>
<dbReference type="InterPro" id="IPR004399">
    <property type="entry name" value="HMP/HMP-P_kinase_dom"/>
</dbReference>
<dbReference type="RefSeq" id="WP_267675875.1">
    <property type="nucleotide sequence ID" value="NZ_CP113088.1"/>
</dbReference>
<protein>
    <recommendedName>
        <fullName evidence="2">hydroxymethylpyrimidine kinase</fullName>
        <ecNumber evidence="2">2.7.1.49</ecNumber>
    </recommendedName>
</protein>
<evidence type="ECO:0000259" key="3">
    <source>
        <dbReference type="Pfam" id="PF08543"/>
    </source>
</evidence>
<dbReference type="EMBL" id="CP113088">
    <property type="protein sequence ID" value="WAC01260.1"/>
    <property type="molecule type" value="Genomic_DNA"/>
</dbReference>
<evidence type="ECO:0000313" key="4">
    <source>
        <dbReference type="EMBL" id="WAC01260.1"/>
    </source>
</evidence>
<dbReference type="AlphaFoldDB" id="A0A9E8MVW9"/>
<dbReference type="Proteomes" id="UP001164705">
    <property type="component" value="Chromosome"/>
</dbReference>
<dbReference type="GO" id="GO:0005829">
    <property type="term" value="C:cytosol"/>
    <property type="evidence" value="ECO:0007669"/>
    <property type="project" value="TreeGrafter"/>
</dbReference>
<dbReference type="KEGG" id="lnu:N7U66_14215"/>
<dbReference type="Pfam" id="PF08543">
    <property type="entry name" value="Phos_pyr_kin"/>
    <property type="match status" value="1"/>
</dbReference>
<keyword evidence="4" id="KW-0418">Kinase</keyword>
<dbReference type="SUPFAM" id="SSF53613">
    <property type="entry name" value="Ribokinase-like"/>
    <property type="match status" value="1"/>
</dbReference>